<dbReference type="AlphaFoldDB" id="A0AA88PGB7"/>
<reference evidence="2" key="1">
    <citation type="submission" date="2023-08" db="EMBL/GenBank/DDBJ databases">
        <title>Chromosome-level Genome Assembly of mud carp (Cirrhinus molitorella).</title>
        <authorList>
            <person name="Liu H."/>
        </authorList>
    </citation>
    <scope>NUCLEOTIDE SEQUENCE</scope>
    <source>
        <strain evidence="2">Prfri</strain>
        <tissue evidence="2">Muscle</tissue>
    </source>
</reference>
<evidence type="ECO:0000313" key="3">
    <source>
        <dbReference type="Proteomes" id="UP001187343"/>
    </source>
</evidence>
<evidence type="ECO:0000256" key="1">
    <source>
        <dbReference type="SAM" id="MobiDB-lite"/>
    </source>
</evidence>
<comment type="caution">
    <text evidence="2">The sequence shown here is derived from an EMBL/GenBank/DDBJ whole genome shotgun (WGS) entry which is preliminary data.</text>
</comment>
<organism evidence="2 3">
    <name type="scientific">Cirrhinus molitorella</name>
    <name type="common">mud carp</name>
    <dbReference type="NCBI Taxonomy" id="172907"/>
    <lineage>
        <taxon>Eukaryota</taxon>
        <taxon>Metazoa</taxon>
        <taxon>Chordata</taxon>
        <taxon>Craniata</taxon>
        <taxon>Vertebrata</taxon>
        <taxon>Euteleostomi</taxon>
        <taxon>Actinopterygii</taxon>
        <taxon>Neopterygii</taxon>
        <taxon>Teleostei</taxon>
        <taxon>Ostariophysi</taxon>
        <taxon>Cypriniformes</taxon>
        <taxon>Cyprinidae</taxon>
        <taxon>Labeoninae</taxon>
        <taxon>Labeonini</taxon>
        <taxon>Cirrhinus</taxon>
    </lineage>
</organism>
<dbReference type="Proteomes" id="UP001187343">
    <property type="component" value="Unassembled WGS sequence"/>
</dbReference>
<sequence length="217" mass="23390">MSGERHKCLHCLSACGEEGVQFVRERDSQARVLLGSAQQRRTAYSVLGPGRSILHRAEGIEYQAENLPCYIHISGLKTVSLQLLLADINLECLQRLGRLTCRSRAQASRATFDEILGGPHCQLVNSRRLECSGHDLSRASSAEKQEATFNKSKTQNLFCTGSGDKDSERVEKGYRGVGQGAAGACGGSAHPLLESGSPLRPCRPLPNPVSPSSAMVT</sequence>
<proteinExistence type="predicted"/>
<protein>
    <submittedName>
        <fullName evidence="2">Uncharacterized protein</fullName>
    </submittedName>
</protein>
<gene>
    <name evidence="2" type="ORF">Q8A67_022800</name>
</gene>
<name>A0AA88PGB7_9TELE</name>
<dbReference type="EMBL" id="JAUYZG010000022">
    <property type="protein sequence ID" value="KAK2872903.1"/>
    <property type="molecule type" value="Genomic_DNA"/>
</dbReference>
<feature type="region of interest" description="Disordered" evidence="1">
    <location>
        <begin position="196"/>
        <end position="217"/>
    </location>
</feature>
<accession>A0AA88PGB7</accession>
<evidence type="ECO:0000313" key="2">
    <source>
        <dbReference type="EMBL" id="KAK2872903.1"/>
    </source>
</evidence>
<keyword evidence="3" id="KW-1185">Reference proteome</keyword>